<dbReference type="SUPFAM" id="SSF52058">
    <property type="entry name" value="L domain-like"/>
    <property type="match status" value="1"/>
</dbReference>
<evidence type="ECO:0008006" key="3">
    <source>
        <dbReference type="Google" id="ProtNLM"/>
    </source>
</evidence>
<dbReference type="Proteomes" id="UP000646827">
    <property type="component" value="Unassembled WGS sequence"/>
</dbReference>
<dbReference type="InterPro" id="IPR032675">
    <property type="entry name" value="LRR_dom_sf"/>
</dbReference>
<dbReference type="InterPro" id="IPR036047">
    <property type="entry name" value="F-box-like_dom_sf"/>
</dbReference>
<dbReference type="SUPFAM" id="SSF81383">
    <property type="entry name" value="F-box domain"/>
    <property type="match status" value="1"/>
</dbReference>
<keyword evidence="2" id="KW-1185">Reference proteome</keyword>
<dbReference type="InterPro" id="IPR011990">
    <property type="entry name" value="TPR-like_helical_dom_sf"/>
</dbReference>
<comment type="caution">
    <text evidence="1">The sequence shown here is derived from an EMBL/GenBank/DDBJ whole genome shotgun (WGS) entry which is preliminary data.</text>
</comment>
<dbReference type="GO" id="GO:0031146">
    <property type="term" value="P:SCF-dependent proteasomal ubiquitin-dependent protein catabolic process"/>
    <property type="evidence" value="ECO:0007669"/>
    <property type="project" value="TreeGrafter"/>
</dbReference>
<evidence type="ECO:0000313" key="1">
    <source>
        <dbReference type="EMBL" id="KAG2226406.1"/>
    </source>
</evidence>
<name>A0A8H7SC29_9FUNG</name>
<organism evidence="1 2">
    <name type="scientific">Circinella minor</name>
    <dbReference type="NCBI Taxonomy" id="1195481"/>
    <lineage>
        <taxon>Eukaryota</taxon>
        <taxon>Fungi</taxon>
        <taxon>Fungi incertae sedis</taxon>
        <taxon>Mucoromycota</taxon>
        <taxon>Mucoromycotina</taxon>
        <taxon>Mucoromycetes</taxon>
        <taxon>Mucorales</taxon>
        <taxon>Lichtheimiaceae</taxon>
        <taxon>Circinella</taxon>
    </lineage>
</organism>
<dbReference type="Gene3D" id="1.25.40.10">
    <property type="entry name" value="Tetratricopeptide repeat domain"/>
    <property type="match status" value="1"/>
</dbReference>
<accession>A0A8H7SC29</accession>
<dbReference type="Gene3D" id="1.20.1280.50">
    <property type="match status" value="1"/>
</dbReference>
<dbReference type="SUPFAM" id="SSF48452">
    <property type="entry name" value="TPR-like"/>
    <property type="match status" value="1"/>
</dbReference>
<dbReference type="AlphaFoldDB" id="A0A8H7SC29"/>
<dbReference type="Gene3D" id="3.80.10.10">
    <property type="entry name" value="Ribonuclease Inhibitor"/>
    <property type="match status" value="2"/>
</dbReference>
<proteinExistence type="predicted"/>
<dbReference type="OrthoDB" id="629492at2759"/>
<sequence length="686" mass="78284">MSQESINILSTSVHNVNAALQKQDFDIVIEQTTRGLNQLHQIHFHLLSARIIAYEQKNELDQAYSDSTIMTNEFPNSALGYIHTTNILMKRRKSEQAFTTCNNALEQELVAPSDPNYEDLMQLYRSVIDRRKQKEKIDFMKILPKEIVSIIVEYLRMGERLICLNVSQRWRQTILDCPNALCSWILGPFSAQRDLRVGYENVQLISEYLRELHIFLLESDQEAFKAVVNMLDNVKFDHLRTFSLYASSIDRVRLWKVLDNSKYTLEELYFTFASTRISFVDIISRCKNIKNLTFDTTRPLGYSNNPPLPLSLTHLKIHAEQIGKMELQAVLETGKNLQELTIGYCHAGLLMTFTRWGSKSLYHIVLNPNRFDPADTIPEYQRALKEQEVKKVNSMTKKYITSGKMIGVHDCDDVTAQLLLPLLKKYEHTTEAISVAVSQEGDEGPHYWREFTGYGTPLIKFLKLGITDKTEPIFASVIRNCPALEVIEFCESRLTDITFDALQSISSREEETGGLRCFVIRGDEDGPKTRVSDKGLRSFFEFYASLGKKSTLEEVRLEFISGIQAFTLRTLSQIKSLKHINLAGTLEENEEVMNIAIRSFSNSSSLPLLEYVSFDQIPITDEGIEQIDCKHIKLHGLDDITTAGVEAMINNSNVLKYLEVAGCQDVEYEPVLNLTKISGIKLSFTV</sequence>
<dbReference type="GO" id="GO:0019005">
    <property type="term" value="C:SCF ubiquitin ligase complex"/>
    <property type="evidence" value="ECO:0007669"/>
    <property type="project" value="TreeGrafter"/>
</dbReference>
<reference evidence="1 2" key="1">
    <citation type="submission" date="2020-12" db="EMBL/GenBank/DDBJ databases">
        <title>Metabolic potential, ecology and presence of endohyphal bacteria is reflected in genomic diversity of Mucoromycotina.</title>
        <authorList>
            <person name="Muszewska A."/>
            <person name="Okrasinska A."/>
            <person name="Steczkiewicz K."/>
            <person name="Drgas O."/>
            <person name="Orlowska M."/>
            <person name="Perlinska-Lenart U."/>
            <person name="Aleksandrzak-Piekarczyk T."/>
            <person name="Szatraj K."/>
            <person name="Zielenkiewicz U."/>
            <person name="Pilsyk S."/>
            <person name="Malc E."/>
            <person name="Mieczkowski P."/>
            <person name="Kruszewska J.S."/>
            <person name="Biernat P."/>
            <person name="Pawlowska J."/>
        </authorList>
    </citation>
    <scope>NUCLEOTIDE SEQUENCE [LARGE SCALE GENOMIC DNA]</scope>
    <source>
        <strain evidence="1 2">CBS 142.35</strain>
    </source>
</reference>
<dbReference type="PANTHER" id="PTHR13318">
    <property type="entry name" value="PARTNER OF PAIRED, ISOFORM B-RELATED"/>
    <property type="match status" value="1"/>
</dbReference>
<dbReference type="EMBL" id="JAEPRB010000017">
    <property type="protein sequence ID" value="KAG2226406.1"/>
    <property type="molecule type" value="Genomic_DNA"/>
</dbReference>
<gene>
    <name evidence="1" type="ORF">INT45_000574</name>
</gene>
<evidence type="ECO:0000313" key="2">
    <source>
        <dbReference type="Proteomes" id="UP000646827"/>
    </source>
</evidence>
<protein>
    <recommendedName>
        <fullName evidence="3">F-box domain-containing protein</fullName>
    </recommendedName>
</protein>